<dbReference type="Pfam" id="PF01764">
    <property type="entry name" value="Lipase_3"/>
    <property type="match status" value="1"/>
</dbReference>
<dbReference type="OrthoDB" id="438440at2759"/>
<dbReference type="GO" id="GO:0006629">
    <property type="term" value="P:lipid metabolic process"/>
    <property type="evidence" value="ECO:0007669"/>
    <property type="project" value="InterPro"/>
</dbReference>
<evidence type="ECO:0000259" key="1">
    <source>
        <dbReference type="Pfam" id="PF01764"/>
    </source>
</evidence>
<evidence type="ECO:0000313" key="2">
    <source>
        <dbReference type="EMBL" id="KNC56138.1"/>
    </source>
</evidence>
<keyword evidence="3" id="KW-1185">Reference proteome</keyword>
<organism evidence="2 3">
    <name type="scientific">Thecamonas trahens ATCC 50062</name>
    <dbReference type="NCBI Taxonomy" id="461836"/>
    <lineage>
        <taxon>Eukaryota</taxon>
        <taxon>Apusozoa</taxon>
        <taxon>Apusomonadida</taxon>
        <taxon>Apusomonadidae</taxon>
        <taxon>Thecamonas</taxon>
    </lineage>
</organism>
<dbReference type="SUPFAM" id="SSF53474">
    <property type="entry name" value="alpha/beta-Hydrolases"/>
    <property type="match status" value="1"/>
</dbReference>
<dbReference type="GeneID" id="25561856"/>
<dbReference type="Gene3D" id="3.40.50.1820">
    <property type="entry name" value="alpha/beta hydrolase"/>
    <property type="match status" value="1"/>
</dbReference>
<dbReference type="CDD" id="cd00519">
    <property type="entry name" value="Lipase_3"/>
    <property type="match status" value="1"/>
</dbReference>
<dbReference type="InterPro" id="IPR002921">
    <property type="entry name" value="Fungal_lipase-type"/>
</dbReference>
<evidence type="ECO:0000313" key="3">
    <source>
        <dbReference type="Proteomes" id="UP000054408"/>
    </source>
</evidence>
<dbReference type="AlphaFoldDB" id="A0A0L0DX89"/>
<gene>
    <name evidence="2" type="ORF">AMSG_02153</name>
</gene>
<protein>
    <recommendedName>
        <fullName evidence="1">Fungal lipase-type domain-containing protein</fullName>
    </recommendedName>
</protein>
<dbReference type="RefSeq" id="XP_013761177.1">
    <property type="nucleotide sequence ID" value="XM_013905723.1"/>
</dbReference>
<dbReference type="PANTHER" id="PTHR46023:SF6">
    <property type="entry name" value="LIPASE CLASS 3 FAMILY PROTEIN"/>
    <property type="match status" value="1"/>
</dbReference>
<dbReference type="eggNOG" id="KOG2088">
    <property type="taxonomic scope" value="Eukaryota"/>
</dbReference>
<feature type="domain" description="Fungal lipase-type" evidence="1">
    <location>
        <begin position="186"/>
        <end position="309"/>
    </location>
</feature>
<accession>A0A0L0DX89</accession>
<dbReference type="Proteomes" id="UP000054408">
    <property type="component" value="Unassembled WGS sequence"/>
</dbReference>
<dbReference type="PANTHER" id="PTHR46023">
    <property type="entry name" value="LIPASE CLASS 3 PROTEIN-LIKE"/>
    <property type="match status" value="1"/>
</dbReference>
<name>A0A0L0DX89_THETB</name>
<sequence length="474" mass="51661">MFFSSSSSSSSTHTRSASYSASCSDSYADSGLGASSDGDVDVAGSNGATEPGQRLVGVMTKGARRKLLARQMVNSAKQAKLSLSLSELIAGMYYLKKHHRATRPRRKFKRAGRKTRKVAADALHYAHLAFAVYCADEADLELRLEEHLSETPDLTMDNVVEWSRESHVNAPGYMIVNDPNRKEILVVMRGTNNLNDVLTDISAAAVNAYGGEVHEGFYQSTQWFLRKRKKTILKLLDRNPGYMLKVTGHSLGGATAAMIALDLRPSLGKQVSAVVFAPAAGFSAKLAKSTTKYVTSFILNEDVVPRFSSAHLECLALELKAFPWKDLLAAHAREARRELGKNFTSVIAAVRGDKPRREAKAVHVKLPKKRPNAAKLIKQSGLTPLYPPGYIYHLIRDDTLAERDPSALVPYFVRKVGKSAVSNFSSIDLADSMIDDHRMGNYIAAIEQVLDPSLASKPDVVADASSVSSSESSS</sequence>
<proteinExistence type="predicted"/>
<dbReference type="EMBL" id="GL349440">
    <property type="protein sequence ID" value="KNC56138.1"/>
    <property type="molecule type" value="Genomic_DNA"/>
</dbReference>
<reference evidence="2 3" key="1">
    <citation type="submission" date="2010-05" db="EMBL/GenBank/DDBJ databases">
        <title>The Genome Sequence of Thecamonas trahens ATCC 50062.</title>
        <authorList>
            <consortium name="The Broad Institute Genome Sequencing Platform"/>
            <person name="Russ C."/>
            <person name="Cuomo C."/>
            <person name="Shea T."/>
            <person name="Young S.K."/>
            <person name="Zeng Q."/>
            <person name="Koehrsen M."/>
            <person name="Haas B."/>
            <person name="Borodovsky M."/>
            <person name="Guigo R."/>
            <person name="Alvarado L."/>
            <person name="Berlin A."/>
            <person name="Bochicchio J."/>
            <person name="Borenstein D."/>
            <person name="Chapman S."/>
            <person name="Chen Z."/>
            <person name="Freedman E."/>
            <person name="Gellesch M."/>
            <person name="Goldberg J."/>
            <person name="Griggs A."/>
            <person name="Gujja S."/>
            <person name="Heilman E."/>
            <person name="Heiman D."/>
            <person name="Hepburn T."/>
            <person name="Howarth C."/>
            <person name="Jen D."/>
            <person name="Larson L."/>
            <person name="Mehta T."/>
            <person name="Park D."/>
            <person name="Pearson M."/>
            <person name="Roberts A."/>
            <person name="Saif S."/>
            <person name="Shenoy N."/>
            <person name="Sisk P."/>
            <person name="Stolte C."/>
            <person name="Sykes S."/>
            <person name="Thomson T."/>
            <person name="Walk T."/>
            <person name="White J."/>
            <person name="Yandava C."/>
            <person name="Burger G."/>
            <person name="Gray M.W."/>
            <person name="Holland P.W.H."/>
            <person name="King N."/>
            <person name="Lang F.B.F."/>
            <person name="Roger A.J."/>
            <person name="Ruiz-Trillo I."/>
            <person name="Lander E."/>
            <person name="Nusbaum C."/>
        </authorList>
    </citation>
    <scope>NUCLEOTIDE SEQUENCE [LARGE SCALE GENOMIC DNA]</scope>
    <source>
        <strain evidence="2 3">ATCC 50062</strain>
    </source>
</reference>
<dbReference type="InterPro" id="IPR029058">
    <property type="entry name" value="AB_hydrolase_fold"/>
</dbReference>